<evidence type="ECO:0000256" key="1">
    <source>
        <dbReference type="ARBA" id="ARBA00008948"/>
    </source>
</evidence>
<evidence type="ECO:0000313" key="2">
    <source>
        <dbReference type="EMBL" id="KAG8230085.1"/>
    </source>
</evidence>
<dbReference type="PANTHER" id="PTHR13282">
    <property type="entry name" value="PROTEIN FAM32A"/>
    <property type="match status" value="1"/>
</dbReference>
<keyword evidence="3" id="KW-1185">Reference proteome</keyword>
<sequence>MDFEGVVKGPLRLKGDAGIKKKKKKKDKKHIAEQVPEIKEAEINEIPIKEIKRTPAEEAFLKMQEKMMLLSIRMLILQKERIKQKASMTHKQRVEEFNRHLDTLTEHFDIPKVSWTK</sequence>
<accession>A0A8K0KAC2</accession>
<gene>
    <name evidence="2" type="ORF">J437_LFUL009204</name>
</gene>
<protein>
    <recommendedName>
        <fullName evidence="4">Protein FAM32A</fullName>
    </recommendedName>
</protein>
<reference evidence="2" key="1">
    <citation type="submission" date="2013-04" db="EMBL/GenBank/DDBJ databases">
        <authorList>
            <person name="Qu J."/>
            <person name="Murali S.C."/>
            <person name="Bandaranaike D."/>
            <person name="Bellair M."/>
            <person name="Blankenburg K."/>
            <person name="Chao H."/>
            <person name="Dinh H."/>
            <person name="Doddapaneni H."/>
            <person name="Downs B."/>
            <person name="Dugan-Rocha S."/>
            <person name="Elkadiri S."/>
            <person name="Gnanaolivu R.D."/>
            <person name="Hernandez B."/>
            <person name="Javaid M."/>
            <person name="Jayaseelan J.C."/>
            <person name="Lee S."/>
            <person name="Li M."/>
            <person name="Ming W."/>
            <person name="Munidasa M."/>
            <person name="Muniz J."/>
            <person name="Nguyen L."/>
            <person name="Ongeri F."/>
            <person name="Osuji N."/>
            <person name="Pu L.-L."/>
            <person name="Puazo M."/>
            <person name="Qu C."/>
            <person name="Quiroz J."/>
            <person name="Raj R."/>
            <person name="Weissenberger G."/>
            <person name="Xin Y."/>
            <person name="Zou X."/>
            <person name="Han Y."/>
            <person name="Richards S."/>
            <person name="Worley K."/>
            <person name="Muzny D."/>
            <person name="Gibbs R."/>
        </authorList>
    </citation>
    <scope>NUCLEOTIDE SEQUENCE</scope>
    <source>
        <strain evidence="2">Sampled in the wild</strain>
    </source>
</reference>
<evidence type="ECO:0008006" key="4">
    <source>
        <dbReference type="Google" id="ProtNLM"/>
    </source>
</evidence>
<dbReference type="GO" id="GO:0005730">
    <property type="term" value="C:nucleolus"/>
    <property type="evidence" value="ECO:0007669"/>
    <property type="project" value="TreeGrafter"/>
</dbReference>
<dbReference type="AlphaFoldDB" id="A0A8K0KAC2"/>
<dbReference type="Pfam" id="PF08555">
    <property type="entry name" value="FAM32A"/>
    <property type="match status" value="1"/>
</dbReference>
<dbReference type="Proteomes" id="UP000792457">
    <property type="component" value="Unassembled WGS sequence"/>
</dbReference>
<name>A0A8K0KAC2_LADFU</name>
<proteinExistence type="inferred from homology"/>
<comment type="caution">
    <text evidence="2">The sequence shown here is derived from an EMBL/GenBank/DDBJ whole genome shotgun (WGS) entry which is preliminary data.</text>
</comment>
<comment type="similarity">
    <text evidence="1">Belongs to the FAM32 family.</text>
</comment>
<dbReference type="EMBL" id="KZ308463">
    <property type="protein sequence ID" value="KAG8230085.1"/>
    <property type="molecule type" value="Genomic_DNA"/>
</dbReference>
<evidence type="ECO:0000313" key="3">
    <source>
        <dbReference type="Proteomes" id="UP000792457"/>
    </source>
</evidence>
<reference evidence="2" key="2">
    <citation type="submission" date="2017-10" db="EMBL/GenBank/DDBJ databases">
        <title>Ladona fulva Genome sequencing and assembly.</title>
        <authorList>
            <person name="Murali S."/>
            <person name="Richards S."/>
            <person name="Bandaranaike D."/>
            <person name="Bellair M."/>
            <person name="Blankenburg K."/>
            <person name="Chao H."/>
            <person name="Dinh H."/>
            <person name="Doddapaneni H."/>
            <person name="Dugan-Rocha S."/>
            <person name="Elkadiri S."/>
            <person name="Gnanaolivu R."/>
            <person name="Hernandez B."/>
            <person name="Skinner E."/>
            <person name="Javaid M."/>
            <person name="Lee S."/>
            <person name="Li M."/>
            <person name="Ming W."/>
            <person name="Munidasa M."/>
            <person name="Muniz J."/>
            <person name="Nguyen L."/>
            <person name="Hughes D."/>
            <person name="Osuji N."/>
            <person name="Pu L.-L."/>
            <person name="Puazo M."/>
            <person name="Qu C."/>
            <person name="Quiroz J."/>
            <person name="Raj R."/>
            <person name="Weissenberger G."/>
            <person name="Xin Y."/>
            <person name="Zou X."/>
            <person name="Han Y."/>
            <person name="Worley K."/>
            <person name="Muzny D."/>
            <person name="Gibbs R."/>
        </authorList>
    </citation>
    <scope>NUCLEOTIDE SEQUENCE</scope>
    <source>
        <strain evidence="2">Sampled in the wild</strain>
    </source>
</reference>
<organism evidence="2 3">
    <name type="scientific">Ladona fulva</name>
    <name type="common">Scarce chaser dragonfly</name>
    <name type="synonym">Libellula fulva</name>
    <dbReference type="NCBI Taxonomy" id="123851"/>
    <lineage>
        <taxon>Eukaryota</taxon>
        <taxon>Metazoa</taxon>
        <taxon>Ecdysozoa</taxon>
        <taxon>Arthropoda</taxon>
        <taxon>Hexapoda</taxon>
        <taxon>Insecta</taxon>
        <taxon>Pterygota</taxon>
        <taxon>Palaeoptera</taxon>
        <taxon>Odonata</taxon>
        <taxon>Epiprocta</taxon>
        <taxon>Anisoptera</taxon>
        <taxon>Libelluloidea</taxon>
        <taxon>Libellulidae</taxon>
        <taxon>Ladona</taxon>
    </lineage>
</organism>
<dbReference type="PANTHER" id="PTHR13282:SF6">
    <property type="entry name" value="PROTEIN FAM32A"/>
    <property type="match status" value="1"/>
</dbReference>
<dbReference type="InterPro" id="IPR013865">
    <property type="entry name" value="FAM32A"/>
</dbReference>
<dbReference type="OrthoDB" id="205403at2759"/>